<dbReference type="InterPro" id="IPR028261">
    <property type="entry name" value="DPD_II"/>
</dbReference>
<dbReference type="Pfam" id="PF14691">
    <property type="entry name" value="Fer4_20"/>
    <property type="match status" value="1"/>
</dbReference>
<evidence type="ECO:0000313" key="2">
    <source>
        <dbReference type="Proteomes" id="UP000287394"/>
    </source>
</evidence>
<dbReference type="Gene3D" id="3.50.50.60">
    <property type="entry name" value="FAD/NAD(P)-binding domain"/>
    <property type="match status" value="2"/>
</dbReference>
<dbReference type="GO" id="GO:0051536">
    <property type="term" value="F:iron-sulfur cluster binding"/>
    <property type="evidence" value="ECO:0007669"/>
    <property type="project" value="InterPro"/>
</dbReference>
<reference evidence="1 2" key="1">
    <citation type="journal article" date="2019" name="Int. J. Syst. Evol. Microbiol.">
        <title>Capsulimonas corticalis gen. nov., sp. nov., an aerobic capsulated bacterium, of a novel bacterial order, Capsulimonadales ord. nov., of the class Armatimonadia of the phylum Armatimonadetes.</title>
        <authorList>
            <person name="Li J."/>
            <person name="Kudo C."/>
            <person name="Tonouchi A."/>
        </authorList>
    </citation>
    <scope>NUCLEOTIDE SEQUENCE [LARGE SCALE GENOMIC DNA]</scope>
    <source>
        <strain evidence="1 2">AX-7</strain>
    </source>
</reference>
<dbReference type="Gene3D" id="3.30.70.20">
    <property type="match status" value="1"/>
</dbReference>
<dbReference type="RefSeq" id="WP_119322318.1">
    <property type="nucleotide sequence ID" value="NZ_AP025739.1"/>
</dbReference>
<dbReference type="Pfam" id="PF00037">
    <property type="entry name" value="Fer4"/>
    <property type="match status" value="1"/>
</dbReference>
<name>A0A402CYB3_9BACT</name>
<dbReference type="Gene3D" id="1.10.1060.10">
    <property type="entry name" value="Alpha-helical ferredoxin"/>
    <property type="match status" value="1"/>
</dbReference>
<dbReference type="PRINTS" id="PR00419">
    <property type="entry name" value="ADXRDTASE"/>
</dbReference>
<dbReference type="SUPFAM" id="SSF51971">
    <property type="entry name" value="Nucleotide-binding domain"/>
    <property type="match status" value="1"/>
</dbReference>
<dbReference type="SUPFAM" id="SSF51905">
    <property type="entry name" value="FAD/NAD(P)-binding domain"/>
    <property type="match status" value="1"/>
</dbReference>
<dbReference type="InterPro" id="IPR017896">
    <property type="entry name" value="4Fe4S_Fe-S-bd"/>
</dbReference>
<dbReference type="Pfam" id="PF07992">
    <property type="entry name" value="Pyr_redox_2"/>
    <property type="match status" value="1"/>
</dbReference>
<dbReference type="SUPFAM" id="SSF54862">
    <property type="entry name" value="4Fe-4S ferredoxins"/>
    <property type="match status" value="1"/>
</dbReference>
<dbReference type="PROSITE" id="PS51379">
    <property type="entry name" value="4FE4S_FER_2"/>
    <property type="match status" value="2"/>
</dbReference>
<dbReference type="AlphaFoldDB" id="A0A402CYB3"/>
<dbReference type="PROSITE" id="PS00198">
    <property type="entry name" value="4FE4S_FER_1"/>
    <property type="match status" value="1"/>
</dbReference>
<dbReference type="KEGG" id="ccot:CCAX7_34500"/>
<dbReference type="Proteomes" id="UP000287394">
    <property type="component" value="Chromosome"/>
</dbReference>
<dbReference type="InterPro" id="IPR023753">
    <property type="entry name" value="FAD/NAD-binding_dom"/>
</dbReference>
<dbReference type="EMBL" id="AP025739">
    <property type="protein sequence ID" value="BDI31399.1"/>
    <property type="molecule type" value="Genomic_DNA"/>
</dbReference>
<dbReference type="InterPro" id="IPR009051">
    <property type="entry name" value="Helical_ferredxn"/>
</dbReference>
<dbReference type="GO" id="GO:0004096">
    <property type="term" value="F:catalase activity"/>
    <property type="evidence" value="ECO:0007669"/>
    <property type="project" value="InterPro"/>
</dbReference>
<dbReference type="OrthoDB" id="9803192at2"/>
<dbReference type="InterPro" id="IPR036188">
    <property type="entry name" value="FAD/NAD-bd_sf"/>
</dbReference>
<accession>A0A402CYB3</accession>
<protein>
    <submittedName>
        <fullName evidence="1">Uncharacterized protein</fullName>
    </submittedName>
</protein>
<dbReference type="FunCoup" id="A0A402CYB3">
    <property type="interactions" value="311"/>
</dbReference>
<proteinExistence type="predicted"/>
<dbReference type="InterPro" id="IPR024708">
    <property type="entry name" value="Catalase_AS"/>
</dbReference>
<organism evidence="1 2">
    <name type="scientific">Capsulimonas corticalis</name>
    <dbReference type="NCBI Taxonomy" id="2219043"/>
    <lineage>
        <taxon>Bacteria</taxon>
        <taxon>Bacillati</taxon>
        <taxon>Armatimonadota</taxon>
        <taxon>Armatimonadia</taxon>
        <taxon>Capsulimonadales</taxon>
        <taxon>Capsulimonadaceae</taxon>
        <taxon>Capsulimonas</taxon>
    </lineage>
</organism>
<evidence type="ECO:0000313" key="1">
    <source>
        <dbReference type="EMBL" id="BDI31399.1"/>
    </source>
</evidence>
<sequence length="654" mass="71178">MAEETKAPYRVKVPDIDYWRGKIGCQTGCPVKTDARGYVIAIGEGRYEDAYAIARAPNPFASMCGRICGCPCETKCTRGNVGVDTSGPVSIRALKRFATEQYGVENLKDLHKSLEYSNARGSSRPVLDKEKIAVVGGGVAGMTAAHDLARLGYRVTVFEELEIPGGQMATGVPIYRLSRELMNLEIAAICELGVDLRLGVSVGRDVTIPQLREEGYKAFIIAAGFMAGRPSPTPGAEKLRGKGVHIGIDLLREVNMGKPYHVGERCVVIGGGNVAMDVVRMTVRTNVIPGLSQLSKPKNYAMTDISRVLASKAKTIDCIFGESRAQMNADEYEIEEAILEGVKLHPQTWPVEILGEDHVTGILTKKVKSLIDATGRFNPQLIDGTEKVIECDTVIVSIGQMVNWNFLTGIEDLAKTPRGTIDVDPETLQSTNHPDVFAVGDIAVGARLFIDGIASAQKCAVGVDEFLTGKSFKLVKRGYMRALPIVNYGMPDKYDAFIRQEPPERETHSRAAGFDLVEFNYTEKAAREQGMRCLRCHVNVVFDAEKCILCGLCINICPESILKMVPVTDVTGDADVAALIEAKYGVPQEELLPDDGTIMLMDGTKCIRCALCAKICPMDCISMEAFEYEESLVPVETITRTAFPPVPTAAGYKS</sequence>
<dbReference type="InterPro" id="IPR017900">
    <property type="entry name" value="4Fe4S_Fe_S_CS"/>
</dbReference>
<keyword evidence="2" id="KW-1185">Reference proteome</keyword>
<dbReference type="PANTHER" id="PTHR42783:SF3">
    <property type="entry name" value="GLUTAMATE SYNTHASE [NADPH] SMALL CHAIN-RELATED"/>
    <property type="match status" value="1"/>
</dbReference>
<gene>
    <name evidence="1" type="ORF">CCAX7_34500</name>
</gene>
<dbReference type="PANTHER" id="PTHR42783">
    <property type="entry name" value="GLUTAMATE SYNTHASE [NADPH] SMALL CHAIN"/>
    <property type="match status" value="1"/>
</dbReference>
<dbReference type="PROSITE" id="PS00438">
    <property type="entry name" value="CATALASE_2"/>
    <property type="match status" value="1"/>
</dbReference>